<accession>A0AAN5CBE6</accession>
<dbReference type="AlphaFoldDB" id="A0AAN5CBE6"/>
<gene>
    <name evidence="2" type="ORF">PMAYCL1PPCAC_08180</name>
</gene>
<name>A0AAN5CBE6_9BILA</name>
<dbReference type="EMBL" id="BTRK01000002">
    <property type="protein sequence ID" value="GMR37985.1"/>
    <property type="molecule type" value="Genomic_DNA"/>
</dbReference>
<evidence type="ECO:0000256" key="1">
    <source>
        <dbReference type="SAM" id="MobiDB-lite"/>
    </source>
</evidence>
<sequence>QKMESEQIIASKPLERSEQGTNTTEDPPECEIQKGSEAVEAQLRNTKNIYPDEGVDPFGILRDCVECIRRVEVCNMESKIDELREGYKNCDKRQLSMRTKDLFKNEVRCDLCFGRSMSNATHTI</sequence>
<protein>
    <submittedName>
        <fullName evidence="2">Uncharacterized protein</fullName>
    </submittedName>
</protein>
<evidence type="ECO:0000313" key="3">
    <source>
        <dbReference type="Proteomes" id="UP001328107"/>
    </source>
</evidence>
<feature type="region of interest" description="Disordered" evidence="1">
    <location>
        <begin position="1"/>
        <end position="32"/>
    </location>
</feature>
<proteinExistence type="predicted"/>
<evidence type="ECO:0000313" key="2">
    <source>
        <dbReference type="EMBL" id="GMR37985.1"/>
    </source>
</evidence>
<comment type="caution">
    <text evidence="2">The sequence shown here is derived from an EMBL/GenBank/DDBJ whole genome shotgun (WGS) entry which is preliminary data.</text>
</comment>
<dbReference type="Proteomes" id="UP001328107">
    <property type="component" value="Unassembled WGS sequence"/>
</dbReference>
<feature type="non-terminal residue" evidence="2">
    <location>
        <position position="1"/>
    </location>
</feature>
<reference evidence="3" key="1">
    <citation type="submission" date="2022-10" db="EMBL/GenBank/DDBJ databases">
        <title>Genome assembly of Pristionchus species.</title>
        <authorList>
            <person name="Yoshida K."/>
            <person name="Sommer R.J."/>
        </authorList>
    </citation>
    <scope>NUCLEOTIDE SEQUENCE [LARGE SCALE GENOMIC DNA]</scope>
    <source>
        <strain evidence="3">RS5460</strain>
    </source>
</reference>
<organism evidence="2 3">
    <name type="scientific">Pristionchus mayeri</name>
    <dbReference type="NCBI Taxonomy" id="1317129"/>
    <lineage>
        <taxon>Eukaryota</taxon>
        <taxon>Metazoa</taxon>
        <taxon>Ecdysozoa</taxon>
        <taxon>Nematoda</taxon>
        <taxon>Chromadorea</taxon>
        <taxon>Rhabditida</taxon>
        <taxon>Rhabditina</taxon>
        <taxon>Diplogasteromorpha</taxon>
        <taxon>Diplogasteroidea</taxon>
        <taxon>Neodiplogasteridae</taxon>
        <taxon>Pristionchus</taxon>
    </lineage>
</organism>
<keyword evidence="3" id="KW-1185">Reference proteome</keyword>